<evidence type="ECO:0000313" key="10">
    <source>
        <dbReference type="EMBL" id="OGG56968.1"/>
    </source>
</evidence>
<dbReference type="InterPro" id="IPR030679">
    <property type="entry name" value="ABC_ATPase_HisP-typ"/>
</dbReference>
<dbReference type="EMBL" id="MFKF01000020">
    <property type="protein sequence ID" value="OGG56968.1"/>
    <property type="molecule type" value="Genomic_DNA"/>
</dbReference>
<dbReference type="Gene3D" id="3.40.50.300">
    <property type="entry name" value="P-loop containing nucleotide triphosphate hydrolases"/>
    <property type="match status" value="1"/>
</dbReference>
<dbReference type="GO" id="GO:0015424">
    <property type="term" value="F:ABC-type amino acid transporter activity"/>
    <property type="evidence" value="ECO:0007669"/>
    <property type="project" value="InterPro"/>
</dbReference>
<dbReference type="InterPro" id="IPR050086">
    <property type="entry name" value="MetN_ABC_transporter-like"/>
</dbReference>
<keyword evidence="8" id="KW-0472">Membrane</keyword>
<dbReference type="SUPFAM" id="SSF52540">
    <property type="entry name" value="P-loop containing nucleoside triphosphate hydrolases"/>
    <property type="match status" value="1"/>
</dbReference>
<dbReference type="GO" id="GO:0005886">
    <property type="term" value="C:plasma membrane"/>
    <property type="evidence" value="ECO:0007669"/>
    <property type="project" value="UniProtKB-SubCell"/>
</dbReference>
<evidence type="ECO:0000256" key="6">
    <source>
        <dbReference type="ARBA" id="ARBA00022840"/>
    </source>
</evidence>
<dbReference type="CDD" id="cd03262">
    <property type="entry name" value="ABC_HisP_GlnQ"/>
    <property type="match status" value="1"/>
</dbReference>
<comment type="similarity">
    <text evidence="2">Belongs to the ABC transporter superfamily.</text>
</comment>
<dbReference type="FunFam" id="3.40.50.300:FF:000020">
    <property type="entry name" value="Amino acid ABC transporter ATP-binding component"/>
    <property type="match status" value="1"/>
</dbReference>
<evidence type="ECO:0000256" key="5">
    <source>
        <dbReference type="ARBA" id="ARBA00022741"/>
    </source>
</evidence>
<sequence length="244" mass="26786">MLEARGIHKRFDGRPVLNGVNLSVSKGEVVVAIGPSGCGKSTLLRCLNLLERPTAGEVLLDGRVISGQGEDTNRVRQKIGMVFQRFNLFPHLTAFQNVALAPQRVLGLPGQEAEARARQLLEKVGVGARMGAHPQQMSGGEQQRVAIARALAMGPEIMLFDEPTSSLDPEWVGEVLKAMRGLVDDGMTMVVVTHEMGFAREVAHRALFMDDGRVVEEGRPEEVLGAPHHERTRTFLRRILEREG</sequence>
<evidence type="ECO:0000256" key="1">
    <source>
        <dbReference type="ARBA" id="ARBA00004202"/>
    </source>
</evidence>
<gene>
    <name evidence="10" type="ORF">A3F84_21275</name>
</gene>
<feature type="domain" description="ABC transporter" evidence="9">
    <location>
        <begin position="2"/>
        <end position="236"/>
    </location>
</feature>
<comment type="subcellular location">
    <subcellularLocation>
        <location evidence="1">Cell membrane</location>
        <topology evidence="1">Peripheral membrane protein</topology>
    </subcellularLocation>
</comment>
<keyword evidence="6" id="KW-0067">ATP-binding</keyword>
<evidence type="ECO:0000259" key="9">
    <source>
        <dbReference type="PROSITE" id="PS50893"/>
    </source>
</evidence>
<dbReference type="PIRSF" id="PIRSF039085">
    <property type="entry name" value="ABC_ATPase_HisP"/>
    <property type="match status" value="1"/>
</dbReference>
<keyword evidence="5" id="KW-0547">Nucleotide-binding</keyword>
<comment type="caution">
    <text evidence="10">The sequence shown here is derived from an EMBL/GenBank/DDBJ whole genome shotgun (WGS) entry which is preliminary data.</text>
</comment>
<dbReference type="PANTHER" id="PTHR43166:SF9">
    <property type="entry name" value="GLUTAMATE_ASPARTATE IMPORT ATP-BINDING PROTEIN GLTL"/>
    <property type="match status" value="1"/>
</dbReference>
<dbReference type="PROSITE" id="PS50893">
    <property type="entry name" value="ABC_TRANSPORTER_2"/>
    <property type="match status" value="1"/>
</dbReference>
<accession>A0A1F6D6A6</accession>
<dbReference type="SMART" id="SM00382">
    <property type="entry name" value="AAA"/>
    <property type="match status" value="1"/>
</dbReference>
<dbReference type="GO" id="GO:0005524">
    <property type="term" value="F:ATP binding"/>
    <property type="evidence" value="ECO:0007669"/>
    <property type="project" value="UniProtKB-KW"/>
</dbReference>
<dbReference type="Proteomes" id="UP000178606">
    <property type="component" value="Unassembled WGS sequence"/>
</dbReference>
<reference evidence="10 11" key="1">
    <citation type="journal article" date="2016" name="Nat. Commun.">
        <title>Thousands of microbial genomes shed light on interconnected biogeochemical processes in an aquifer system.</title>
        <authorList>
            <person name="Anantharaman K."/>
            <person name="Brown C.T."/>
            <person name="Hug L.A."/>
            <person name="Sharon I."/>
            <person name="Castelle C.J."/>
            <person name="Probst A.J."/>
            <person name="Thomas B.C."/>
            <person name="Singh A."/>
            <person name="Wilkins M.J."/>
            <person name="Karaoz U."/>
            <person name="Brodie E.L."/>
            <person name="Williams K.H."/>
            <person name="Hubbard S.S."/>
            <person name="Banfield J.F."/>
        </authorList>
    </citation>
    <scope>NUCLEOTIDE SEQUENCE [LARGE SCALE GENOMIC DNA]</scope>
    <source>
        <strain evidence="11">RIFCSPLOWO2_12_FULL_64_10</strain>
    </source>
</reference>
<dbReference type="InterPro" id="IPR003439">
    <property type="entry name" value="ABC_transporter-like_ATP-bd"/>
</dbReference>
<name>A0A1F6D6A6_HANXR</name>
<dbReference type="AlphaFoldDB" id="A0A1F6D6A6"/>
<evidence type="ECO:0000256" key="3">
    <source>
        <dbReference type="ARBA" id="ARBA00022448"/>
    </source>
</evidence>
<dbReference type="GO" id="GO:0016887">
    <property type="term" value="F:ATP hydrolysis activity"/>
    <property type="evidence" value="ECO:0007669"/>
    <property type="project" value="InterPro"/>
</dbReference>
<keyword evidence="3" id="KW-0813">Transport</keyword>
<dbReference type="InterPro" id="IPR017871">
    <property type="entry name" value="ABC_transporter-like_CS"/>
</dbReference>
<protein>
    <recommendedName>
        <fullName evidence="9">ABC transporter domain-containing protein</fullName>
    </recommendedName>
</protein>
<keyword evidence="4" id="KW-1003">Cell membrane</keyword>
<evidence type="ECO:0000256" key="2">
    <source>
        <dbReference type="ARBA" id="ARBA00005417"/>
    </source>
</evidence>
<evidence type="ECO:0000313" key="11">
    <source>
        <dbReference type="Proteomes" id="UP000178606"/>
    </source>
</evidence>
<dbReference type="Pfam" id="PF00005">
    <property type="entry name" value="ABC_tran"/>
    <property type="match status" value="1"/>
</dbReference>
<evidence type="ECO:0000256" key="7">
    <source>
        <dbReference type="ARBA" id="ARBA00022970"/>
    </source>
</evidence>
<evidence type="ECO:0000256" key="8">
    <source>
        <dbReference type="ARBA" id="ARBA00023136"/>
    </source>
</evidence>
<evidence type="ECO:0000256" key="4">
    <source>
        <dbReference type="ARBA" id="ARBA00022475"/>
    </source>
</evidence>
<proteinExistence type="inferred from homology"/>
<dbReference type="PANTHER" id="PTHR43166">
    <property type="entry name" value="AMINO ACID IMPORT ATP-BINDING PROTEIN"/>
    <property type="match status" value="1"/>
</dbReference>
<dbReference type="InterPro" id="IPR003593">
    <property type="entry name" value="AAA+_ATPase"/>
</dbReference>
<keyword evidence="7" id="KW-0029">Amino-acid transport</keyword>
<dbReference type="InterPro" id="IPR027417">
    <property type="entry name" value="P-loop_NTPase"/>
</dbReference>
<organism evidence="10 11">
    <name type="scientific">Handelsmanbacteria sp. (strain RIFCSPLOWO2_12_FULL_64_10)</name>
    <dbReference type="NCBI Taxonomy" id="1817868"/>
    <lineage>
        <taxon>Bacteria</taxon>
        <taxon>Candidatus Handelsmaniibacteriota</taxon>
    </lineage>
</organism>
<dbReference type="PROSITE" id="PS00211">
    <property type="entry name" value="ABC_TRANSPORTER_1"/>
    <property type="match status" value="1"/>
</dbReference>